<evidence type="ECO:0000259" key="1">
    <source>
        <dbReference type="Pfam" id="PF00149"/>
    </source>
</evidence>
<dbReference type="GO" id="GO:0016787">
    <property type="term" value="F:hydrolase activity"/>
    <property type="evidence" value="ECO:0007669"/>
    <property type="project" value="InterPro"/>
</dbReference>
<dbReference type="Gene3D" id="3.60.21.10">
    <property type="match status" value="1"/>
</dbReference>
<gene>
    <name evidence="2" type="ORF">AbraCBS73388_011052</name>
</gene>
<proteinExistence type="predicted"/>
<dbReference type="InterPro" id="IPR029052">
    <property type="entry name" value="Metallo-depent_PP-like"/>
</dbReference>
<accession>A0A9W5YXC3</accession>
<dbReference type="CDD" id="cd07379">
    <property type="entry name" value="MPP_239FB"/>
    <property type="match status" value="1"/>
</dbReference>
<dbReference type="Pfam" id="PF00149">
    <property type="entry name" value="Metallophos"/>
    <property type="match status" value="1"/>
</dbReference>
<reference evidence="2" key="1">
    <citation type="submission" date="2022-07" db="EMBL/GenBank/DDBJ databases">
        <title>Taxonomy of Aspergillus series Nigri: significant species reduction supported by multi-species coalescent approaches.</title>
        <authorList>
            <person name="Bian C."/>
            <person name="Kusuya Y."/>
            <person name="Sklenar F."/>
            <person name="D'hooge E."/>
            <person name="Yaguchi T."/>
            <person name="Takahashi H."/>
            <person name="Hubka V."/>
        </authorList>
    </citation>
    <scope>NUCLEOTIDE SEQUENCE</scope>
    <source>
        <strain evidence="2">CBS 733.88</strain>
    </source>
</reference>
<dbReference type="AlphaFoldDB" id="A0A9W5YXC3"/>
<comment type="caution">
    <text evidence="2">The sequence shown here is derived from an EMBL/GenBank/DDBJ whole genome shotgun (WGS) entry which is preliminary data.</text>
</comment>
<name>A0A9W5YXC3_9EURO</name>
<dbReference type="PANTHER" id="PTHR12905">
    <property type="entry name" value="METALLOPHOSPHOESTERASE"/>
    <property type="match status" value="1"/>
</dbReference>
<organism evidence="2 3">
    <name type="scientific">Aspergillus brasiliensis</name>
    <dbReference type="NCBI Taxonomy" id="319629"/>
    <lineage>
        <taxon>Eukaryota</taxon>
        <taxon>Fungi</taxon>
        <taxon>Dikarya</taxon>
        <taxon>Ascomycota</taxon>
        <taxon>Pezizomycotina</taxon>
        <taxon>Eurotiomycetes</taxon>
        <taxon>Eurotiomycetidae</taxon>
        <taxon>Eurotiales</taxon>
        <taxon>Aspergillaceae</taxon>
        <taxon>Aspergillus</taxon>
        <taxon>Aspergillus subgen. Circumdati</taxon>
    </lineage>
</organism>
<dbReference type="PANTHER" id="PTHR12905:SF0">
    <property type="entry name" value="CALCINEURIN-LIKE PHOSPHOESTERASE DOMAIN-CONTAINING PROTEIN"/>
    <property type="match status" value="1"/>
</dbReference>
<dbReference type="EMBL" id="BROQ01000082">
    <property type="protein sequence ID" value="GKZ24248.1"/>
    <property type="molecule type" value="Genomic_DNA"/>
</dbReference>
<dbReference type="InterPro" id="IPR004843">
    <property type="entry name" value="Calcineurin-like_PHP"/>
</dbReference>
<feature type="domain" description="Calcineurin-like phosphoesterase" evidence="1">
    <location>
        <begin position="9"/>
        <end position="211"/>
    </location>
</feature>
<protein>
    <recommendedName>
        <fullName evidence="1">Calcineurin-like phosphoesterase domain-containing protein</fullName>
    </recommendedName>
</protein>
<evidence type="ECO:0000313" key="3">
    <source>
        <dbReference type="Proteomes" id="UP001143548"/>
    </source>
</evidence>
<evidence type="ECO:0000313" key="2">
    <source>
        <dbReference type="EMBL" id="GKZ24248.1"/>
    </source>
</evidence>
<dbReference type="Proteomes" id="UP001143548">
    <property type="component" value="Unassembled WGS sequence"/>
</dbReference>
<sequence length="311" mass="35059">MDSSNIKTRFVILSDTHNNEIPEECYQHTADVAIHCGDMTKYSYMSEFETAIKQLRRLSAPLKIIIAGNHDFTLDTPVFQQKIQDSGLEDDPSVKKVYGEYEEVRKLFEQQRDSGIIFLDEGTHTFTLPNGARLNIYASPYTPSLGDWGFQYHPERGHEFQIDKDVDVVITHGPPKGIMDYTDNGRAGCPDLFKAVARSRPLMHCFGHIHEGWGAMIAHWRDATRVCNNDISHFTAIDHGRSTIISKLAKLDPTTAPAVFETSHCTNDPTPLQQDSQTLFVNAASEGSNTPSDDFSIHPLWRVDLELPRAR</sequence>
<dbReference type="SUPFAM" id="SSF56300">
    <property type="entry name" value="Metallo-dependent phosphatases"/>
    <property type="match status" value="1"/>
</dbReference>
<dbReference type="InterPro" id="IPR051693">
    <property type="entry name" value="UPF0046_metallophosphoest"/>
</dbReference>